<comment type="caution">
    <text evidence="1">The sequence shown here is derived from an EMBL/GenBank/DDBJ whole genome shotgun (WGS) entry which is preliminary data.</text>
</comment>
<proteinExistence type="predicted"/>
<name>A0ABV6ZWE5_9PROT</name>
<organism evidence="1 2">
    <name type="scientific">Hyphobacterium vulgare</name>
    <dbReference type="NCBI Taxonomy" id="1736751"/>
    <lineage>
        <taxon>Bacteria</taxon>
        <taxon>Pseudomonadati</taxon>
        <taxon>Pseudomonadota</taxon>
        <taxon>Alphaproteobacteria</taxon>
        <taxon>Maricaulales</taxon>
        <taxon>Maricaulaceae</taxon>
        <taxon>Hyphobacterium</taxon>
    </lineage>
</organism>
<dbReference type="Proteomes" id="UP001595379">
    <property type="component" value="Unassembled WGS sequence"/>
</dbReference>
<dbReference type="RefSeq" id="WP_343165497.1">
    <property type="nucleotide sequence ID" value="NZ_JBHRSV010000008.1"/>
</dbReference>
<sequence length="201" mass="22732">MGGFGSGQTGWKDKVEQCRSLDVNRLHRSGCLSPGYSGGWEWKLDGQRVANISISCDGDILTLEFKFRQNGGDWRDIAQRVFLTSTACQFGGSRPWFVCPGMVRAQACNRRVAKLYSGGPYFLCRHCYQLAYSSQSEQEFDRLLRRANKLRASLGGEPGMGAMIAAKPKGMHRKTYETRFEEILRLEEEACEQFASKFARF</sequence>
<dbReference type="EMBL" id="JBHRSV010000008">
    <property type="protein sequence ID" value="MFC2925757.1"/>
    <property type="molecule type" value="Genomic_DNA"/>
</dbReference>
<gene>
    <name evidence="1" type="ORF">ACFOOR_06535</name>
</gene>
<evidence type="ECO:0000313" key="2">
    <source>
        <dbReference type="Proteomes" id="UP001595379"/>
    </source>
</evidence>
<evidence type="ECO:0000313" key="1">
    <source>
        <dbReference type="EMBL" id="MFC2925757.1"/>
    </source>
</evidence>
<keyword evidence="2" id="KW-1185">Reference proteome</keyword>
<reference evidence="2" key="1">
    <citation type="journal article" date="2019" name="Int. J. Syst. Evol. Microbiol.">
        <title>The Global Catalogue of Microorganisms (GCM) 10K type strain sequencing project: providing services to taxonomists for standard genome sequencing and annotation.</title>
        <authorList>
            <consortium name="The Broad Institute Genomics Platform"/>
            <consortium name="The Broad Institute Genome Sequencing Center for Infectious Disease"/>
            <person name="Wu L."/>
            <person name="Ma J."/>
        </authorList>
    </citation>
    <scope>NUCLEOTIDE SEQUENCE [LARGE SCALE GENOMIC DNA]</scope>
    <source>
        <strain evidence="2">KCTC 52487</strain>
    </source>
</reference>
<protein>
    <submittedName>
        <fullName evidence="1">Uncharacterized protein</fullName>
    </submittedName>
</protein>
<accession>A0ABV6ZWE5</accession>